<dbReference type="AlphaFoldDB" id="A0A3M7CTS9"/>
<evidence type="ECO:0000313" key="3">
    <source>
        <dbReference type="Proteomes" id="UP000269276"/>
    </source>
</evidence>
<gene>
    <name evidence="2" type="ORF">D0863_13432</name>
</gene>
<dbReference type="VEuPathDB" id="FungiDB:BTJ68_15136"/>
<dbReference type="EMBL" id="QWIP01000763">
    <property type="protein sequence ID" value="RMY55077.1"/>
    <property type="molecule type" value="Genomic_DNA"/>
</dbReference>
<reference evidence="2 3" key="1">
    <citation type="journal article" date="2018" name="BMC Genomics">
        <title>Genomic evidence for intraspecific hybridization in a clonal and extremely halotolerant yeast.</title>
        <authorList>
            <person name="Gostincar C."/>
            <person name="Stajich J.E."/>
            <person name="Zupancic J."/>
            <person name="Zalar P."/>
            <person name="Gunde-Cimerman N."/>
        </authorList>
    </citation>
    <scope>NUCLEOTIDE SEQUENCE [LARGE SCALE GENOMIC DNA]</scope>
    <source>
        <strain evidence="2 3">EXF-2682</strain>
    </source>
</reference>
<sequence length="184" mass="21268">MAEDQRQTEDVVVDDEDFTKDPAPVENPTNKPDLDVFVTEAPPTPISKRQKTTARCKRRADHILHILEECWWNSVYGVLICDGYEELYEALEDEKNYTSEAMQKLVLEARDLFTKKLTKNKNEQIALSKYLTKAWPSHTGFEGIGPAGPWKLREIQERVIERMDRKIDSITSSPGDYEWGDAYE</sequence>
<protein>
    <submittedName>
        <fullName evidence="2">Uncharacterized protein</fullName>
    </submittedName>
</protein>
<comment type="caution">
    <text evidence="2">The sequence shown here is derived from an EMBL/GenBank/DDBJ whole genome shotgun (WGS) entry which is preliminary data.</text>
</comment>
<name>A0A3M7CTS9_HORWE</name>
<evidence type="ECO:0000313" key="2">
    <source>
        <dbReference type="EMBL" id="RMY55077.1"/>
    </source>
</evidence>
<organism evidence="2 3">
    <name type="scientific">Hortaea werneckii</name>
    <name type="common">Black yeast</name>
    <name type="synonym">Cladosporium werneckii</name>
    <dbReference type="NCBI Taxonomy" id="91943"/>
    <lineage>
        <taxon>Eukaryota</taxon>
        <taxon>Fungi</taxon>
        <taxon>Dikarya</taxon>
        <taxon>Ascomycota</taxon>
        <taxon>Pezizomycotina</taxon>
        <taxon>Dothideomycetes</taxon>
        <taxon>Dothideomycetidae</taxon>
        <taxon>Mycosphaerellales</taxon>
        <taxon>Teratosphaeriaceae</taxon>
        <taxon>Hortaea</taxon>
    </lineage>
</organism>
<dbReference type="OrthoDB" id="3929166at2759"/>
<feature type="region of interest" description="Disordered" evidence="1">
    <location>
        <begin position="1"/>
        <end position="34"/>
    </location>
</feature>
<dbReference type="Proteomes" id="UP000269276">
    <property type="component" value="Unassembled WGS sequence"/>
</dbReference>
<proteinExistence type="predicted"/>
<accession>A0A3M7CTS9</accession>
<evidence type="ECO:0000256" key="1">
    <source>
        <dbReference type="SAM" id="MobiDB-lite"/>
    </source>
</evidence>